<dbReference type="SUPFAM" id="SSF56112">
    <property type="entry name" value="Protein kinase-like (PK-like)"/>
    <property type="match status" value="1"/>
</dbReference>
<dbReference type="KEGG" id="mcau:MIT9_P1522"/>
<dbReference type="AlphaFoldDB" id="A0AAU9BZX7"/>
<keyword evidence="2" id="KW-1185">Reference proteome</keyword>
<reference evidence="2" key="1">
    <citation type="journal article" date="2024" name="Int. J. Syst. Evol. Microbiol.">
        <title>Methylomarinovum tepidoasis sp. nov., a moderately thermophilic methanotroph of the family Methylothermaceae isolated from a deep-sea hydrothermal field.</title>
        <authorList>
            <person name="Hirayama H."/>
            <person name="Takaki Y."/>
            <person name="Abe M."/>
            <person name="Miyazaki M."/>
            <person name="Uematsu K."/>
            <person name="Matsui Y."/>
            <person name="Takai K."/>
        </authorList>
    </citation>
    <scope>NUCLEOTIDE SEQUENCE [LARGE SCALE GENOMIC DNA]</scope>
    <source>
        <strain evidence="2">IT-9</strain>
    </source>
</reference>
<dbReference type="PANTHER" id="PTHR43883">
    <property type="entry name" value="SLR0207 PROTEIN"/>
    <property type="match status" value="1"/>
</dbReference>
<dbReference type="InterPro" id="IPR011009">
    <property type="entry name" value="Kinase-like_dom_sf"/>
</dbReference>
<sequence>MDPALAAKLALLRDPAAYPDRPARVEVVETHMAWVFLTDRHAYKLKKPLRRPYLDFSTVAARGYYCREEVRLNRPLAPGVYLGVLPLTASGGRLALDGDGEVVDWLVWMRRLPRPLMLDRLLQENRLEGWMLPALAARIAAFHRRCTPVLADGEACRVHYRRWIDTNAQALQRLRDLWGGWNCRRLLERQRAFLENHRSLFDQRARSGCIIEGHGDLRPEHVCFETRRPLVFDRLEFKRDFRLLDRADEAAYLALECAWLGCVQAGLAFLEHYRRRSGDDWPPSLLAFYLAYRATLRGRLLLARAREEGQGRWLPRAWRYLALAARYSHRLPD</sequence>
<evidence type="ECO:0008006" key="3">
    <source>
        <dbReference type="Google" id="ProtNLM"/>
    </source>
</evidence>
<name>A0AAU9BZX7_9GAMM</name>
<evidence type="ECO:0000313" key="1">
    <source>
        <dbReference type="EMBL" id="BCX81940.1"/>
    </source>
</evidence>
<dbReference type="EMBL" id="AP024714">
    <property type="protein sequence ID" value="BCX81940.1"/>
    <property type="molecule type" value="Genomic_DNA"/>
</dbReference>
<dbReference type="PANTHER" id="PTHR43883:SF1">
    <property type="entry name" value="GLUCONOKINASE"/>
    <property type="match status" value="1"/>
</dbReference>
<gene>
    <name evidence="1" type="ORF">MIT9_P1522</name>
</gene>
<proteinExistence type="predicted"/>
<organism evidence="1 2">
    <name type="scientific">Methylomarinovum caldicuralii</name>
    <dbReference type="NCBI Taxonomy" id="438856"/>
    <lineage>
        <taxon>Bacteria</taxon>
        <taxon>Pseudomonadati</taxon>
        <taxon>Pseudomonadota</taxon>
        <taxon>Gammaproteobacteria</taxon>
        <taxon>Methylococcales</taxon>
        <taxon>Methylothermaceae</taxon>
        <taxon>Methylomarinovum</taxon>
    </lineage>
</organism>
<accession>A0AAU9BZX7</accession>
<dbReference type="Proteomes" id="UP001321825">
    <property type="component" value="Chromosome"/>
</dbReference>
<evidence type="ECO:0000313" key="2">
    <source>
        <dbReference type="Proteomes" id="UP001321825"/>
    </source>
</evidence>
<dbReference type="InterPro" id="IPR052732">
    <property type="entry name" value="Cell-binding_unc_protein"/>
</dbReference>
<protein>
    <recommendedName>
        <fullName evidence="3">Aminoglycoside phosphotransferase domain-containing protein</fullName>
    </recommendedName>
</protein>